<gene>
    <name evidence="8" type="ORF">METZ01_LOCUS85819</name>
</gene>
<dbReference type="Pfam" id="PF02684">
    <property type="entry name" value="LpxB"/>
    <property type="match status" value="1"/>
</dbReference>
<dbReference type="GO" id="GO:0009245">
    <property type="term" value="P:lipid A biosynthetic process"/>
    <property type="evidence" value="ECO:0007669"/>
    <property type="project" value="UniProtKB-KW"/>
</dbReference>
<dbReference type="InterPro" id="IPR003835">
    <property type="entry name" value="Glyco_trans_19"/>
</dbReference>
<keyword evidence="5" id="KW-0808">Transferase</keyword>
<sequence>MSEPLKFFLVAGEPSGDLHGGNLIHSIKNIEPNSSFMGHGGNAMRDAGMNIIEHSDSLAIMGFLEVVKHLPRMIKIMGETVKTISRAKPDRIILIDYPGFNLKLATNIFHLGIPITYFILPQAWAWKEKRVETMKAVLDQTLSIFPFEEEWYNSKGLPTTYVGHPFTEHQHVDESSKSFYQRHKLTIEHSILVLLPGSRQQEVDRHWPVFLKTVSVLRGFIPDLQIIVGKAPNVKLLNVPDNFRVEQNARKAMMVGTAALVSSGTATLECAVEGTPMVVCYKLSSISWLIAKSMTNVNYSSMVNLIANKELVPEFLQNEMKPENIVTALTPLLDTKSKKRETMLDGFDKIRKSLGIPGVYDRAAKAIITKTKHRYD</sequence>
<evidence type="ECO:0000256" key="5">
    <source>
        <dbReference type="ARBA" id="ARBA00022679"/>
    </source>
</evidence>
<dbReference type="EMBL" id="UINC01007373">
    <property type="protein sequence ID" value="SVA32965.1"/>
    <property type="molecule type" value="Genomic_DNA"/>
</dbReference>
<dbReference type="GO" id="GO:0016020">
    <property type="term" value="C:membrane"/>
    <property type="evidence" value="ECO:0007669"/>
    <property type="project" value="GOC"/>
</dbReference>
<organism evidence="8">
    <name type="scientific">marine metagenome</name>
    <dbReference type="NCBI Taxonomy" id="408172"/>
    <lineage>
        <taxon>unclassified sequences</taxon>
        <taxon>metagenomes</taxon>
        <taxon>ecological metagenomes</taxon>
    </lineage>
</organism>
<accession>A0A381UXY9</accession>
<comment type="catalytic activity">
    <reaction evidence="7">
        <text>a lipid X + a UDP-2-N,3-O-bis[(3R)-3-hydroxyacyl]-alpha-D-glucosamine = a lipid A disaccharide + UDP + H(+)</text>
        <dbReference type="Rhea" id="RHEA:67828"/>
        <dbReference type="ChEBI" id="CHEBI:15378"/>
        <dbReference type="ChEBI" id="CHEBI:58223"/>
        <dbReference type="ChEBI" id="CHEBI:137748"/>
        <dbReference type="ChEBI" id="CHEBI:176338"/>
        <dbReference type="ChEBI" id="CHEBI:176343"/>
        <dbReference type="EC" id="2.4.1.182"/>
    </reaction>
</comment>
<evidence type="ECO:0000256" key="4">
    <source>
        <dbReference type="ARBA" id="ARBA00022676"/>
    </source>
</evidence>
<reference evidence="8" key="1">
    <citation type="submission" date="2018-05" db="EMBL/GenBank/DDBJ databases">
        <authorList>
            <person name="Lanie J.A."/>
            <person name="Ng W.-L."/>
            <person name="Kazmierczak K.M."/>
            <person name="Andrzejewski T.M."/>
            <person name="Davidsen T.M."/>
            <person name="Wayne K.J."/>
            <person name="Tettelin H."/>
            <person name="Glass J.I."/>
            <person name="Rusch D."/>
            <person name="Podicherti R."/>
            <person name="Tsui H.-C.T."/>
            <person name="Winkler M.E."/>
        </authorList>
    </citation>
    <scope>NUCLEOTIDE SEQUENCE</scope>
</reference>
<dbReference type="GO" id="GO:0008915">
    <property type="term" value="F:lipid-A-disaccharide synthase activity"/>
    <property type="evidence" value="ECO:0007669"/>
    <property type="project" value="UniProtKB-EC"/>
</dbReference>
<evidence type="ECO:0000256" key="3">
    <source>
        <dbReference type="ARBA" id="ARBA00022556"/>
    </source>
</evidence>
<dbReference type="EC" id="2.4.1.182" evidence="1"/>
<keyword evidence="3" id="KW-0441">Lipid A biosynthesis</keyword>
<evidence type="ECO:0000256" key="7">
    <source>
        <dbReference type="ARBA" id="ARBA00048975"/>
    </source>
</evidence>
<protein>
    <recommendedName>
        <fullName evidence="1">lipid-A-disaccharide synthase</fullName>
        <ecNumber evidence="1">2.4.1.182</ecNumber>
    </recommendedName>
</protein>
<keyword evidence="2" id="KW-0444">Lipid biosynthesis</keyword>
<evidence type="ECO:0000256" key="2">
    <source>
        <dbReference type="ARBA" id="ARBA00022516"/>
    </source>
</evidence>
<keyword evidence="6" id="KW-0443">Lipid metabolism</keyword>
<dbReference type="PANTHER" id="PTHR30372:SF4">
    <property type="entry name" value="LIPID-A-DISACCHARIDE SYNTHASE, MITOCHONDRIAL-RELATED"/>
    <property type="match status" value="1"/>
</dbReference>
<dbReference type="SUPFAM" id="SSF53756">
    <property type="entry name" value="UDP-Glycosyltransferase/glycogen phosphorylase"/>
    <property type="match status" value="1"/>
</dbReference>
<dbReference type="AlphaFoldDB" id="A0A381UXY9"/>
<name>A0A381UXY9_9ZZZZ</name>
<keyword evidence="4" id="KW-0328">Glycosyltransferase</keyword>
<evidence type="ECO:0000313" key="8">
    <source>
        <dbReference type="EMBL" id="SVA32965.1"/>
    </source>
</evidence>
<evidence type="ECO:0000256" key="6">
    <source>
        <dbReference type="ARBA" id="ARBA00023098"/>
    </source>
</evidence>
<dbReference type="GO" id="GO:0005543">
    <property type="term" value="F:phospholipid binding"/>
    <property type="evidence" value="ECO:0007669"/>
    <property type="project" value="TreeGrafter"/>
</dbReference>
<proteinExistence type="predicted"/>
<dbReference type="NCBIfam" id="TIGR00215">
    <property type="entry name" value="lpxB"/>
    <property type="match status" value="1"/>
</dbReference>
<dbReference type="PANTHER" id="PTHR30372">
    <property type="entry name" value="LIPID-A-DISACCHARIDE SYNTHASE"/>
    <property type="match status" value="1"/>
</dbReference>
<evidence type="ECO:0000256" key="1">
    <source>
        <dbReference type="ARBA" id="ARBA00012687"/>
    </source>
</evidence>